<dbReference type="EMBL" id="JACBZI010000001">
    <property type="protein sequence ID" value="NYI12207.1"/>
    <property type="molecule type" value="Genomic_DNA"/>
</dbReference>
<gene>
    <name evidence="2" type="ORF">BKA05_003722</name>
</gene>
<dbReference type="InterPro" id="IPR051533">
    <property type="entry name" value="WaaL-like"/>
</dbReference>
<keyword evidence="3" id="KW-1185">Reference proteome</keyword>
<evidence type="ECO:0000256" key="1">
    <source>
        <dbReference type="SAM" id="Phobius"/>
    </source>
</evidence>
<feature type="transmembrane region" description="Helical" evidence="1">
    <location>
        <begin position="31"/>
        <end position="51"/>
    </location>
</feature>
<keyword evidence="1" id="KW-0812">Transmembrane</keyword>
<feature type="transmembrane region" description="Helical" evidence="1">
    <location>
        <begin position="474"/>
        <end position="495"/>
    </location>
</feature>
<dbReference type="PANTHER" id="PTHR37422">
    <property type="entry name" value="TEICHURONIC ACID BIOSYNTHESIS PROTEIN TUAE"/>
    <property type="match status" value="1"/>
</dbReference>
<organism evidence="2 3">
    <name type="scientific">Nocardioides marinus</name>
    <dbReference type="NCBI Taxonomy" id="374514"/>
    <lineage>
        <taxon>Bacteria</taxon>
        <taxon>Bacillati</taxon>
        <taxon>Actinomycetota</taxon>
        <taxon>Actinomycetes</taxon>
        <taxon>Propionibacteriales</taxon>
        <taxon>Nocardioidaceae</taxon>
        <taxon>Nocardioides</taxon>
    </lineage>
</organism>
<dbReference type="PANTHER" id="PTHR37422:SF13">
    <property type="entry name" value="LIPOPOLYSACCHARIDE BIOSYNTHESIS PROTEIN PA4999-RELATED"/>
    <property type="match status" value="1"/>
</dbReference>
<keyword evidence="1" id="KW-0472">Membrane</keyword>
<comment type="caution">
    <text evidence="2">The sequence shown here is derived from an EMBL/GenBank/DDBJ whole genome shotgun (WGS) entry which is preliminary data.</text>
</comment>
<name>A0A7Y9YJ17_9ACTN</name>
<dbReference type="Proteomes" id="UP000537326">
    <property type="component" value="Unassembled WGS sequence"/>
</dbReference>
<evidence type="ECO:0000313" key="2">
    <source>
        <dbReference type="EMBL" id="NYI12207.1"/>
    </source>
</evidence>
<feature type="transmembrane region" description="Helical" evidence="1">
    <location>
        <begin position="413"/>
        <end position="430"/>
    </location>
</feature>
<sequence length="702" mass="74516">MALLVPAVPVLPSRGFRRGPSASWPLRVLLWGFPVWWLLGVASFVPVLLAVPMARQVARRLAARSTGDEGDRVRLPPGTTWWALFLVWVVLGVLLLGVDAPGAVPGGGGSRLLVFGFRLAWYLTCGVVLLWVATLDRRTVSDEIVLRPLGVLFAVTVAGGLVGLLAPELELRSPFEALLPGSVSGNPFVASLVHVQVADVQTVLGRPEPRPKAPFPYTNTWGSCLSLTLVAWCALRWRSRWSRVLAGSLVVVALVPVAFSLNRGLWATLAVGLVGLLLLGVSRRDARSLALLVVATVVTAVLLVASPLGTLVSERFEHQHSNDRRSQLLEATVSSVSQGSPVLGFGSTRDVQGSFASITGAATPDCPACGVPPLGTQGQLWLVLFSQGWAGLVLFLGFLATALGAAVRCRTRVEVVATFVTGFFVLQLPVYDTLGMPLLVVMVVLGLAARQRAPQRASQPDPQPVPQPWNRGSLAAVLLVPVLLGGGAGALLHAVTDETRWRAVVSIETTPAPVYLDTGGTTAVLAGMVDTTQPRDVTVDTEAALLLARDTVLVAAREAGRPAADLRDGAAITAPPSSQVLDLRVEAGDAAGAEVSAEALAAAYLVARDDFLSQRRDDLLARLRQQRRELDATDPAQRDLRARLDQQVDRLLTGAASPGRVLRRSPALAVRPPARVPVVSGAALGLLLGSVLIRRRPLRRRP</sequence>
<dbReference type="RefSeq" id="WP_179532788.1">
    <property type="nucleotide sequence ID" value="NZ_BAAAPP010000001.1"/>
</dbReference>
<feature type="transmembrane region" description="Helical" evidence="1">
    <location>
        <begin position="144"/>
        <end position="166"/>
    </location>
</feature>
<protein>
    <recommendedName>
        <fullName evidence="4">O-Antigen ligase</fullName>
    </recommendedName>
</protein>
<feature type="transmembrane region" description="Helical" evidence="1">
    <location>
        <begin position="112"/>
        <end position="132"/>
    </location>
</feature>
<feature type="transmembrane region" description="Helical" evidence="1">
    <location>
        <begin position="380"/>
        <end position="406"/>
    </location>
</feature>
<feature type="transmembrane region" description="Helical" evidence="1">
    <location>
        <begin position="215"/>
        <end position="234"/>
    </location>
</feature>
<feature type="transmembrane region" description="Helical" evidence="1">
    <location>
        <begin position="241"/>
        <end position="259"/>
    </location>
</feature>
<accession>A0A7Y9YJ17</accession>
<proteinExistence type="predicted"/>
<dbReference type="AlphaFoldDB" id="A0A7Y9YJ17"/>
<keyword evidence="1" id="KW-1133">Transmembrane helix</keyword>
<evidence type="ECO:0008006" key="4">
    <source>
        <dbReference type="Google" id="ProtNLM"/>
    </source>
</evidence>
<feature type="transmembrane region" description="Helical" evidence="1">
    <location>
        <begin position="265"/>
        <end position="282"/>
    </location>
</feature>
<feature type="transmembrane region" description="Helical" evidence="1">
    <location>
        <begin position="81"/>
        <end position="100"/>
    </location>
</feature>
<evidence type="ECO:0000313" key="3">
    <source>
        <dbReference type="Proteomes" id="UP000537326"/>
    </source>
</evidence>
<feature type="transmembrane region" description="Helical" evidence="1">
    <location>
        <begin position="289"/>
        <end position="308"/>
    </location>
</feature>
<reference evidence="2 3" key="1">
    <citation type="submission" date="2020-07" db="EMBL/GenBank/DDBJ databases">
        <title>Sequencing the genomes of 1000 actinobacteria strains.</title>
        <authorList>
            <person name="Klenk H.-P."/>
        </authorList>
    </citation>
    <scope>NUCLEOTIDE SEQUENCE [LARGE SCALE GENOMIC DNA]</scope>
    <source>
        <strain evidence="2 3">DSM 18248</strain>
    </source>
</reference>